<feature type="transmembrane region" description="Helical" evidence="6">
    <location>
        <begin position="7"/>
        <end position="27"/>
    </location>
</feature>
<evidence type="ECO:0000256" key="7">
    <source>
        <dbReference type="SAM" id="MobiDB-lite"/>
    </source>
</evidence>
<comment type="cofactor">
    <cofactor evidence="1 6">
        <name>FAD</name>
        <dbReference type="ChEBI" id="CHEBI:57692"/>
    </cofactor>
</comment>
<evidence type="ECO:0000313" key="9">
    <source>
        <dbReference type="EMBL" id="KAL1408305.1"/>
    </source>
</evidence>
<dbReference type="RefSeq" id="XP_069208249.1">
    <property type="nucleotide sequence ID" value="XM_069353607.1"/>
</dbReference>
<sequence length="268" mass="29405">MVHIPRFARLFLVAAAVITIPTLYLFYPHEFSLSSSDIDAGGIDQEHYREPVPQHVPPKPHLEDEEVRNVVFDSGDKDATPPPGQQPPTEPVKAHGHKQAAPDKPAGDISNDVLTGQVIMPHLGNETAKAELGRAAWRVLHLMTLRFPDKPTADDRETLKNYFHLFARLYPCGECAAHFQKMLKEYPPQTSSRKSASLWLCSLHNKVNERLGKPEFDCLTLDATYDCGCGDNSTNTTTSASPGATGNTAPLPTTADAAAHQLDPVHED</sequence>
<dbReference type="EMBL" id="JBBXJM010000004">
    <property type="protein sequence ID" value="KAL1408305.1"/>
    <property type="molecule type" value="Genomic_DNA"/>
</dbReference>
<dbReference type="Gene3D" id="1.20.120.310">
    <property type="entry name" value="ERV/ALR sulfhydryl oxidase domain"/>
    <property type="match status" value="1"/>
</dbReference>
<keyword evidence="6" id="KW-1133">Transmembrane helix</keyword>
<evidence type="ECO:0000256" key="2">
    <source>
        <dbReference type="ARBA" id="ARBA00022630"/>
    </source>
</evidence>
<dbReference type="InterPro" id="IPR039799">
    <property type="entry name" value="ALR/ERV"/>
</dbReference>
<keyword evidence="6" id="KW-0812">Transmembrane</keyword>
<feature type="domain" description="ERV/ALR sulfhydryl oxidase" evidence="8">
    <location>
        <begin position="125"/>
        <end position="225"/>
    </location>
</feature>
<evidence type="ECO:0000256" key="1">
    <source>
        <dbReference type="ARBA" id="ARBA00001974"/>
    </source>
</evidence>
<dbReference type="Pfam" id="PF04777">
    <property type="entry name" value="Evr1_Alr"/>
    <property type="match status" value="1"/>
</dbReference>
<comment type="catalytic activity">
    <reaction evidence="6">
        <text>2 R'C(R)SH + O2 = R'C(R)S-S(R)CR' + H2O2</text>
        <dbReference type="Rhea" id="RHEA:17357"/>
        <dbReference type="ChEBI" id="CHEBI:15379"/>
        <dbReference type="ChEBI" id="CHEBI:16240"/>
        <dbReference type="ChEBI" id="CHEBI:16520"/>
        <dbReference type="ChEBI" id="CHEBI:17412"/>
        <dbReference type="EC" id="1.8.3.2"/>
    </reaction>
</comment>
<dbReference type="Proteomes" id="UP001565368">
    <property type="component" value="Unassembled WGS sequence"/>
</dbReference>
<keyword evidence="3 6" id="KW-0274">FAD</keyword>
<accession>A0ABR3Q0Y2</accession>
<feature type="compositionally biased region" description="Pro residues" evidence="7">
    <location>
        <begin position="80"/>
        <end position="90"/>
    </location>
</feature>
<keyword evidence="6" id="KW-0472">Membrane</keyword>
<feature type="region of interest" description="Disordered" evidence="7">
    <location>
        <begin position="73"/>
        <end position="110"/>
    </location>
</feature>
<evidence type="ECO:0000256" key="3">
    <source>
        <dbReference type="ARBA" id="ARBA00022827"/>
    </source>
</evidence>
<proteinExistence type="predicted"/>
<gene>
    <name evidence="9" type="ORF">Q8F55_005111</name>
</gene>
<organism evidence="9 10">
    <name type="scientific">Vanrija albida</name>
    <dbReference type="NCBI Taxonomy" id="181172"/>
    <lineage>
        <taxon>Eukaryota</taxon>
        <taxon>Fungi</taxon>
        <taxon>Dikarya</taxon>
        <taxon>Basidiomycota</taxon>
        <taxon>Agaricomycotina</taxon>
        <taxon>Tremellomycetes</taxon>
        <taxon>Trichosporonales</taxon>
        <taxon>Trichosporonaceae</taxon>
        <taxon>Vanrija</taxon>
    </lineage>
</organism>
<dbReference type="PROSITE" id="PS51324">
    <property type="entry name" value="ERV_ALR"/>
    <property type="match status" value="1"/>
</dbReference>
<protein>
    <recommendedName>
        <fullName evidence="6">Sulfhydryl oxidase</fullName>
        <ecNumber evidence="6">1.8.3.2</ecNumber>
    </recommendedName>
</protein>
<evidence type="ECO:0000256" key="6">
    <source>
        <dbReference type="RuleBase" id="RU371123"/>
    </source>
</evidence>
<dbReference type="PANTHER" id="PTHR12645">
    <property type="entry name" value="ALR/ERV"/>
    <property type="match status" value="1"/>
</dbReference>
<dbReference type="SUPFAM" id="SSF69000">
    <property type="entry name" value="FAD-dependent thiol oxidase"/>
    <property type="match status" value="1"/>
</dbReference>
<evidence type="ECO:0000313" key="10">
    <source>
        <dbReference type="Proteomes" id="UP001565368"/>
    </source>
</evidence>
<keyword evidence="10" id="KW-1185">Reference proteome</keyword>
<evidence type="ECO:0000256" key="4">
    <source>
        <dbReference type="ARBA" id="ARBA00023002"/>
    </source>
</evidence>
<keyword evidence="4 6" id="KW-0560">Oxidoreductase</keyword>
<reference evidence="9 10" key="1">
    <citation type="submission" date="2023-08" db="EMBL/GenBank/DDBJ databases">
        <title>Annotated Genome Sequence of Vanrija albida AlHP1.</title>
        <authorList>
            <person name="Herzog R."/>
        </authorList>
    </citation>
    <scope>NUCLEOTIDE SEQUENCE [LARGE SCALE GENOMIC DNA]</scope>
    <source>
        <strain evidence="9 10">AlHP1</strain>
    </source>
</reference>
<evidence type="ECO:0000256" key="5">
    <source>
        <dbReference type="ARBA" id="ARBA00023157"/>
    </source>
</evidence>
<keyword evidence="5" id="KW-1015">Disulfide bond</keyword>
<feature type="compositionally biased region" description="Low complexity" evidence="7">
    <location>
        <begin position="248"/>
        <end position="259"/>
    </location>
</feature>
<dbReference type="EC" id="1.8.3.2" evidence="6"/>
<feature type="region of interest" description="Disordered" evidence="7">
    <location>
        <begin position="236"/>
        <end position="268"/>
    </location>
</feature>
<dbReference type="InterPro" id="IPR017905">
    <property type="entry name" value="ERV/ALR_sulphydryl_oxidase"/>
</dbReference>
<feature type="compositionally biased region" description="Polar residues" evidence="7">
    <location>
        <begin position="236"/>
        <end position="247"/>
    </location>
</feature>
<dbReference type="PANTHER" id="PTHR12645:SF1">
    <property type="entry name" value="FAD-LINKED SULFHYDRYL OXIDASE ERV2"/>
    <property type="match status" value="1"/>
</dbReference>
<dbReference type="InterPro" id="IPR036774">
    <property type="entry name" value="ERV/ALR_sulphydryl_oxid_sf"/>
</dbReference>
<name>A0ABR3Q0Y2_9TREE</name>
<dbReference type="GeneID" id="95986154"/>
<comment type="caution">
    <text evidence="9">The sequence shown here is derived from an EMBL/GenBank/DDBJ whole genome shotgun (WGS) entry which is preliminary data.</text>
</comment>
<evidence type="ECO:0000259" key="8">
    <source>
        <dbReference type="PROSITE" id="PS51324"/>
    </source>
</evidence>
<keyword evidence="2 6" id="KW-0285">Flavoprotein</keyword>